<reference evidence="2" key="2">
    <citation type="submission" date="2025-09" db="UniProtKB">
        <authorList>
            <consortium name="Ensembl"/>
        </authorList>
    </citation>
    <scope>IDENTIFICATION</scope>
</reference>
<dbReference type="InterPro" id="IPR012337">
    <property type="entry name" value="RNaseH-like_sf"/>
</dbReference>
<dbReference type="SUPFAM" id="SSF53098">
    <property type="entry name" value="Ribonuclease H-like"/>
    <property type="match status" value="1"/>
</dbReference>
<proteinExistence type="predicted"/>
<evidence type="ECO:0000259" key="1">
    <source>
        <dbReference type="SMART" id="SM00597"/>
    </source>
</evidence>
<name>A0A8C6MBU8_NOTFU</name>
<protein>
    <recommendedName>
        <fullName evidence="1">TTF-type domain-containing protein</fullName>
    </recommendedName>
</protein>
<dbReference type="AlphaFoldDB" id="A0A8C6MBU8"/>
<dbReference type="Proteomes" id="UP000694548">
    <property type="component" value="Unassembled WGS sequence"/>
</dbReference>
<dbReference type="SMART" id="SM00597">
    <property type="entry name" value="ZnF_TTF"/>
    <property type="match status" value="1"/>
</dbReference>
<evidence type="ECO:0000313" key="2">
    <source>
        <dbReference type="Ensembl" id="ENSNFUP00015031941.1"/>
    </source>
</evidence>
<sequence length="589" mass="66540">KTGSDENCLTAGSNNYPSDPAKWCQIDDRMHEYFALNHPSQNIGDCSASQRKYGNVHRSLTKEHCFRKKLNGETLSRKWLVYSPSTGTVFCFCCKLFSVRDNQFVTGYNDWKNCANHLHEHENSMDHRTAVLNSTIVQQQESERAYWLNILKRTVATIQFLSSRGLPVRGDNELIGSTHNGNFLGCLELISRFDPLLSEHLARYGNKGGGHTSYLSSTVCDEFILLMAKKVLRAIVKEVKDGKYVSIIDSTPDVTHVHQFTLIIRYVLKKSGEPVERFLEFIPLHGHTAEHMEETLKFELKELDTDLMDCRGQSYDNASNMAGKYSGLQARIKNKNPNADFIPCSALSFNLVGACAAECCIEALSFCGFIQNLYNFFSASTQRWEILTAHRTKCEQGLTLKSLSSTRWSARADASKALRFGYKAIQDALNEIKVDQGTPRAAQYEANQLITVMETLETAVMTVLWDELLRRINVTGKALQQVHIDVCTVPILYSSLIEYIGQARNDFDVYEAEVKTLTATDGYKADSQRRRVKKVMFDESAGPEVRRSVTGKKLNAFALLAIENGFTTALDFQDIIEDFTSSKLRRKHL</sequence>
<dbReference type="InterPro" id="IPR025398">
    <property type="entry name" value="DUF4371"/>
</dbReference>
<organism evidence="2 3">
    <name type="scientific">Nothobranchius furzeri</name>
    <name type="common">Turquoise killifish</name>
    <dbReference type="NCBI Taxonomy" id="105023"/>
    <lineage>
        <taxon>Eukaryota</taxon>
        <taxon>Metazoa</taxon>
        <taxon>Chordata</taxon>
        <taxon>Craniata</taxon>
        <taxon>Vertebrata</taxon>
        <taxon>Euteleostomi</taxon>
        <taxon>Actinopterygii</taxon>
        <taxon>Neopterygii</taxon>
        <taxon>Teleostei</taxon>
        <taxon>Neoteleostei</taxon>
        <taxon>Acanthomorphata</taxon>
        <taxon>Ovalentaria</taxon>
        <taxon>Atherinomorphae</taxon>
        <taxon>Cyprinodontiformes</taxon>
        <taxon>Nothobranchiidae</taxon>
        <taxon>Nothobranchius</taxon>
    </lineage>
</organism>
<evidence type="ECO:0000313" key="3">
    <source>
        <dbReference type="Proteomes" id="UP000694548"/>
    </source>
</evidence>
<feature type="domain" description="TTF-type" evidence="1">
    <location>
        <begin position="64"/>
        <end position="149"/>
    </location>
</feature>
<reference evidence="2" key="1">
    <citation type="submission" date="2025-08" db="UniProtKB">
        <authorList>
            <consortium name="Ensembl"/>
        </authorList>
    </citation>
    <scope>IDENTIFICATION</scope>
</reference>
<accession>A0A8C6MBU8</accession>
<dbReference type="PANTHER" id="PTHR45749">
    <property type="match status" value="1"/>
</dbReference>
<dbReference type="Pfam" id="PF14291">
    <property type="entry name" value="DUF4371"/>
    <property type="match status" value="1"/>
</dbReference>
<keyword evidence="3" id="KW-1185">Reference proteome</keyword>
<dbReference type="PANTHER" id="PTHR45749:SF23">
    <property type="entry name" value="ZINC FINGER MYM-TYPE PROTEIN 1-LIKE"/>
    <property type="match status" value="1"/>
</dbReference>
<dbReference type="GeneTree" id="ENSGT00940000154356"/>
<dbReference type="Ensembl" id="ENSNFUT00015033383.1">
    <property type="protein sequence ID" value="ENSNFUP00015031941.1"/>
    <property type="gene ID" value="ENSNFUG00015015628.1"/>
</dbReference>
<dbReference type="InterPro" id="IPR006580">
    <property type="entry name" value="Znf_TTF"/>
</dbReference>